<dbReference type="Proteomes" id="UP000773850">
    <property type="component" value="Unassembled WGS sequence"/>
</dbReference>
<dbReference type="EMBL" id="LQYV01000144">
    <property type="protein sequence ID" value="KYD20792.1"/>
    <property type="molecule type" value="Genomic_DNA"/>
</dbReference>
<accession>A0A150NER3</accession>
<dbReference type="AlphaFoldDB" id="A0A150NER3"/>
<dbReference type="PANTHER" id="PTHR43852">
    <property type="entry name" value="NUCLEOTIDYLTRANSFERASE"/>
    <property type="match status" value="1"/>
</dbReference>
<reference evidence="5 6" key="1">
    <citation type="submission" date="2016-01" db="EMBL/GenBank/DDBJ databases">
        <title>Draft Genome Sequences of Seven Thermophilic Sporeformers Isolated from Foods.</title>
        <authorList>
            <person name="Berendsen E.M."/>
            <person name="Wells-Bennik M.H."/>
            <person name="Krawcyk A.O."/>
            <person name="De Jong A."/>
            <person name="Holsappel S."/>
            <person name="Eijlander R.T."/>
            <person name="Kuipers O.P."/>
        </authorList>
    </citation>
    <scope>NUCLEOTIDE SEQUENCE [LARGE SCALE GENOMIC DNA]</scope>
    <source>
        <strain evidence="3 5">B4109</strain>
        <strain evidence="4 6">B4114</strain>
    </source>
</reference>
<dbReference type="CDD" id="cd05403">
    <property type="entry name" value="NT_KNTase_like"/>
    <property type="match status" value="1"/>
</dbReference>
<evidence type="ECO:0000313" key="4">
    <source>
        <dbReference type="EMBL" id="KYD35175.1"/>
    </source>
</evidence>
<protein>
    <recommendedName>
        <fullName evidence="1">Polymerase beta nucleotidyltransferase domain-containing protein</fullName>
    </recommendedName>
</protein>
<sequence>MAHHRHPFFFFHLFAKNNKILLLRFCYNEEKRKGASRLPNEMETIIIQTLRPALHPFVIYLFGSAARGAMRPDSDVDIAFVSDGEPHDPYELFRLAGHLADKLGRDVDLVDLRQASTVFQAQVVSTGKAIDCRDERKRAEFEMKTLKMYVKLNEERAPVLKQITESGSIYEK</sequence>
<dbReference type="Proteomes" id="UP000075424">
    <property type="component" value="Unassembled WGS sequence"/>
</dbReference>
<dbReference type="InterPro" id="IPR052930">
    <property type="entry name" value="TA_antitoxin_MntA"/>
</dbReference>
<dbReference type="Gene3D" id="3.30.460.10">
    <property type="entry name" value="Beta Polymerase, domain 2"/>
    <property type="match status" value="1"/>
</dbReference>
<evidence type="ECO:0000313" key="7">
    <source>
        <dbReference type="Proteomes" id="UP000773850"/>
    </source>
</evidence>
<name>A0A150NER3_GEOSE</name>
<keyword evidence="7" id="KW-1185">Reference proteome</keyword>
<dbReference type="NCBIfam" id="NF047752">
    <property type="entry name" value="MntA_antitoxin"/>
    <property type="match status" value="1"/>
</dbReference>
<comment type="caution">
    <text evidence="4">The sequence shown here is derived from an EMBL/GenBank/DDBJ whole genome shotgun (WGS) entry which is preliminary data.</text>
</comment>
<dbReference type="EMBL" id="LUCS01000009">
    <property type="protein sequence ID" value="KAF6511932.1"/>
    <property type="molecule type" value="Genomic_DNA"/>
</dbReference>
<dbReference type="SUPFAM" id="SSF81301">
    <property type="entry name" value="Nucleotidyltransferase"/>
    <property type="match status" value="1"/>
</dbReference>
<proteinExistence type="predicted"/>
<feature type="domain" description="Polymerase beta nucleotidyltransferase" evidence="1">
    <location>
        <begin position="46"/>
        <end position="135"/>
    </location>
</feature>
<evidence type="ECO:0000313" key="2">
    <source>
        <dbReference type="EMBL" id="KAF6511932.1"/>
    </source>
</evidence>
<evidence type="ECO:0000259" key="1">
    <source>
        <dbReference type="Pfam" id="PF18765"/>
    </source>
</evidence>
<evidence type="ECO:0000313" key="3">
    <source>
        <dbReference type="EMBL" id="KYD20792.1"/>
    </source>
</evidence>
<dbReference type="Proteomes" id="UP000075517">
    <property type="component" value="Unassembled WGS sequence"/>
</dbReference>
<dbReference type="PATRIC" id="fig|1422.17.peg.1199"/>
<dbReference type="InterPro" id="IPR041633">
    <property type="entry name" value="Polbeta"/>
</dbReference>
<dbReference type="PANTHER" id="PTHR43852:SF2">
    <property type="entry name" value="PROTEIN ADENYLYLTRANSFERASE MNTA"/>
    <property type="match status" value="1"/>
</dbReference>
<dbReference type="InterPro" id="IPR043519">
    <property type="entry name" value="NT_sf"/>
</dbReference>
<organism evidence="4 6">
    <name type="scientific">Geobacillus stearothermophilus</name>
    <name type="common">Bacillus stearothermophilus</name>
    <dbReference type="NCBI Taxonomy" id="1422"/>
    <lineage>
        <taxon>Bacteria</taxon>
        <taxon>Bacillati</taxon>
        <taxon>Bacillota</taxon>
        <taxon>Bacilli</taxon>
        <taxon>Bacillales</taxon>
        <taxon>Anoxybacillaceae</taxon>
        <taxon>Geobacillus</taxon>
    </lineage>
</organism>
<dbReference type="EMBL" id="LQYY01000012">
    <property type="protein sequence ID" value="KYD35175.1"/>
    <property type="molecule type" value="Genomic_DNA"/>
</dbReference>
<gene>
    <name evidence="3" type="ORF">B4109_0804</name>
    <name evidence="4" type="ORF">B4114_0806</name>
    <name evidence="2" type="ORF">GS8_231</name>
</gene>
<evidence type="ECO:0000313" key="5">
    <source>
        <dbReference type="Proteomes" id="UP000075424"/>
    </source>
</evidence>
<evidence type="ECO:0000313" key="6">
    <source>
        <dbReference type="Proteomes" id="UP000075517"/>
    </source>
</evidence>
<dbReference type="Pfam" id="PF18765">
    <property type="entry name" value="Polbeta"/>
    <property type="match status" value="1"/>
</dbReference>
<reference evidence="2 7" key="2">
    <citation type="submission" date="2016-03" db="EMBL/GenBank/DDBJ databases">
        <title>Spore heat resistance.</title>
        <authorList>
            <person name="Boekhorst J."/>
            <person name="Berendsen E.M."/>
            <person name="Wells-Bennik M.H."/>
            <person name="Kuipers O.P."/>
        </authorList>
    </citation>
    <scope>NUCLEOTIDE SEQUENCE [LARGE SCALE GENOMIC DNA]</scope>
    <source>
        <strain evidence="2 7">GS8</strain>
    </source>
</reference>